<protein>
    <recommendedName>
        <fullName evidence="6">inositol-phosphate phosphatase</fullName>
        <ecNumber evidence="6">3.1.3.25</ecNumber>
    </recommendedName>
    <alternativeName>
        <fullName evidence="14">Inositol-1(or 4)-monophosphatase 3</fullName>
    </alternativeName>
    <alternativeName>
        <fullName evidence="13">Myo-inositol monophosphatase A3</fullName>
    </alternativeName>
</protein>
<dbReference type="FunFam" id="3.30.540.10:FF:000012">
    <property type="entry name" value="Blast:Putative inositol monophosphatase 3"/>
    <property type="match status" value="1"/>
</dbReference>
<dbReference type="GO" id="GO:0016020">
    <property type="term" value="C:membrane"/>
    <property type="evidence" value="ECO:0007669"/>
    <property type="project" value="UniProtKB-SubCell"/>
</dbReference>
<keyword evidence="12 16" id="KW-0472">Membrane</keyword>
<keyword evidence="8 15" id="KW-0479">Metal-binding</keyword>
<evidence type="ECO:0000256" key="2">
    <source>
        <dbReference type="ARBA" id="ARBA00001946"/>
    </source>
</evidence>
<accession>A0A7S2UWD2</accession>
<evidence type="ECO:0000256" key="11">
    <source>
        <dbReference type="ARBA" id="ARBA00022989"/>
    </source>
</evidence>
<dbReference type="InterPro" id="IPR050725">
    <property type="entry name" value="CysQ/Inositol_MonoPase"/>
</dbReference>
<dbReference type="SUPFAM" id="SSF56655">
    <property type="entry name" value="Carbohydrate phosphatase"/>
    <property type="match status" value="1"/>
</dbReference>
<dbReference type="Gene3D" id="3.30.540.10">
    <property type="entry name" value="Fructose-1,6-Bisphosphatase, subunit A, domain 1"/>
    <property type="match status" value="1"/>
</dbReference>
<dbReference type="GO" id="GO:0052834">
    <property type="term" value="F:inositol monophosphate phosphatase activity"/>
    <property type="evidence" value="ECO:0007669"/>
    <property type="project" value="UniProtKB-EC"/>
</dbReference>
<feature type="binding site" evidence="15">
    <location>
        <position position="177"/>
    </location>
    <ligand>
        <name>Mg(2+)</name>
        <dbReference type="ChEBI" id="CHEBI:18420"/>
        <label>1</label>
        <note>catalytic</note>
    </ligand>
</feature>
<feature type="binding site" evidence="15">
    <location>
        <position position="137"/>
    </location>
    <ligand>
        <name>Mg(2+)</name>
        <dbReference type="ChEBI" id="CHEBI:18420"/>
        <label>1</label>
        <note>catalytic</note>
    </ligand>
</feature>
<dbReference type="InterPro" id="IPR000760">
    <property type="entry name" value="Inositol_monophosphatase-like"/>
</dbReference>
<evidence type="ECO:0000256" key="3">
    <source>
        <dbReference type="ARBA" id="ARBA00004167"/>
    </source>
</evidence>
<reference evidence="17" key="1">
    <citation type="submission" date="2021-01" db="EMBL/GenBank/DDBJ databases">
        <authorList>
            <person name="Corre E."/>
            <person name="Pelletier E."/>
            <person name="Niang G."/>
            <person name="Scheremetjew M."/>
            <person name="Finn R."/>
            <person name="Kale V."/>
            <person name="Holt S."/>
            <person name="Cochrane G."/>
            <person name="Meng A."/>
            <person name="Brown T."/>
            <person name="Cohen L."/>
        </authorList>
    </citation>
    <scope>NUCLEOTIDE SEQUENCE</scope>
    <source>
        <strain evidence="17">CCMP1661</strain>
    </source>
</reference>
<feature type="binding site" evidence="15">
    <location>
        <position position="175"/>
    </location>
    <ligand>
        <name>Mg(2+)</name>
        <dbReference type="ChEBI" id="CHEBI:18420"/>
        <label>1</label>
        <note>catalytic</note>
    </ligand>
</feature>
<dbReference type="GO" id="GO:0012505">
    <property type="term" value="C:endomembrane system"/>
    <property type="evidence" value="ECO:0007669"/>
    <property type="project" value="TreeGrafter"/>
</dbReference>
<keyword evidence="7 16" id="KW-0812">Transmembrane</keyword>
<dbReference type="PROSITE" id="PS00630">
    <property type="entry name" value="IMP_2"/>
    <property type="match status" value="1"/>
</dbReference>
<evidence type="ECO:0000256" key="14">
    <source>
        <dbReference type="ARBA" id="ARBA00042949"/>
    </source>
</evidence>
<dbReference type="EC" id="3.1.3.25" evidence="6"/>
<evidence type="ECO:0000313" key="17">
    <source>
        <dbReference type="EMBL" id="CAD9859796.1"/>
    </source>
</evidence>
<dbReference type="Pfam" id="PF00459">
    <property type="entry name" value="Inositol_P"/>
    <property type="match status" value="1"/>
</dbReference>
<evidence type="ECO:0000256" key="8">
    <source>
        <dbReference type="ARBA" id="ARBA00022723"/>
    </source>
</evidence>
<evidence type="ECO:0000256" key="1">
    <source>
        <dbReference type="ARBA" id="ARBA00001033"/>
    </source>
</evidence>
<organism evidence="17">
    <name type="scientific">Fibrocapsa japonica</name>
    <dbReference type="NCBI Taxonomy" id="94617"/>
    <lineage>
        <taxon>Eukaryota</taxon>
        <taxon>Sar</taxon>
        <taxon>Stramenopiles</taxon>
        <taxon>Ochrophyta</taxon>
        <taxon>Raphidophyceae</taxon>
        <taxon>Chattonellales</taxon>
        <taxon>Chattonellaceae</taxon>
        <taxon>Fibrocapsa</taxon>
    </lineage>
</organism>
<evidence type="ECO:0000256" key="10">
    <source>
        <dbReference type="ARBA" id="ARBA00022842"/>
    </source>
</evidence>
<evidence type="ECO:0000256" key="6">
    <source>
        <dbReference type="ARBA" id="ARBA00013106"/>
    </source>
</evidence>
<evidence type="ECO:0000256" key="5">
    <source>
        <dbReference type="ARBA" id="ARBA00009759"/>
    </source>
</evidence>
<dbReference type="PANTHER" id="PTHR43028">
    <property type="entry name" value="3'(2'),5'-BISPHOSPHATE NUCLEOTIDASE 1"/>
    <property type="match status" value="1"/>
</dbReference>
<dbReference type="InterPro" id="IPR020550">
    <property type="entry name" value="Inositol_monophosphatase_CS"/>
</dbReference>
<evidence type="ECO:0000256" key="13">
    <source>
        <dbReference type="ARBA" id="ARBA00042119"/>
    </source>
</evidence>
<dbReference type="GO" id="GO:0046872">
    <property type="term" value="F:metal ion binding"/>
    <property type="evidence" value="ECO:0007669"/>
    <property type="project" value="UniProtKB-KW"/>
</dbReference>
<evidence type="ECO:0000256" key="16">
    <source>
        <dbReference type="SAM" id="Phobius"/>
    </source>
</evidence>
<evidence type="ECO:0000256" key="7">
    <source>
        <dbReference type="ARBA" id="ARBA00022692"/>
    </source>
</evidence>
<keyword evidence="11 16" id="KW-1133">Transmembrane helix</keyword>
<dbReference type="EMBL" id="HBHR01004805">
    <property type="protein sequence ID" value="CAD9859796.1"/>
    <property type="molecule type" value="Transcribed_RNA"/>
</dbReference>
<dbReference type="GO" id="GO:0046854">
    <property type="term" value="P:phosphatidylinositol phosphate biosynthetic process"/>
    <property type="evidence" value="ECO:0007669"/>
    <property type="project" value="InterPro"/>
</dbReference>
<dbReference type="AlphaFoldDB" id="A0A7S2UWD2"/>
<name>A0A7S2UWD2_9STRA</name>
<keyword evidence="10 15" id="KW-0460">Magnesium</keyword>
<comment type="pathway">
    <text evidence="4">Polyol metabolism; myo-inositol biosynthesis; myo-inositol from D-glucose 6-phosphate: step 2/2.</text>
</comment>
<proteinExistence type="inferred from homology"/>
<feature type="binding site" evidence="15">
    <location>
        <position position="178"/>
    </location>
    <ligand>
        <name>Mg(2+)</name>
        <dbReference type="ChEBI" id="CHEBI:18420"/>
        <label>1</label>
        <note>catalytic</note>
    </ligand>
</feature>
<dbReference type="PRINTS" id="PR00377">
    <property type="entry name" value="IMPHPHTASES"/>
</dbReference>
<gene>
    <name evidence="17" type="ORF">FJAP1339_LOCUS2316</name>
</gene>
<sequence length="362" mass="39516">MRASPVYPDARRNQQYKWMLVAAIGFVVLYLSFGGIMSSPNLDWEDDDEIETIKRNQEKGGVVRLSELLAVGLDLTEQANQAIRQVKAGGSEAQHLRVKGKTAEGVDEPVTEADASSNSVFINGLRSRFPGISILSEETEPEPAKVISMAQPKDLPIPLPYDADLPLKDLLVIFDPLDATKEFTEDLLQYVTTMMCIVYDGHPIAGIVSQVFEDAAPIYGVVADGHHVMEGGVFGTDAEEPVGEAANTVTFSMSHTGGARDVVANYLEGQKPLPAGGSGYKSLLVLNGEANAYVHVTKIKVWDVCAGEAVIRAAGGSFTDIHGNDIEYSKDKYILENGLLATRSHERHTWYLTKLQDYQMKK</sequence>
<comment type="subcellular location">
    <subcellularLocation>
        <location evidence="3">Membrane</location>
        <topology evidence="3">Single-pass membrane protein</topology>
    </subcellularLocation>
</comment>
<dbReference type="GO" id="GO:0008254">
    <property type="term" value="F:3'-nucleotidase activity"/>
    <property type="evidence" value="ECO:0007669"/>
    <property type="project" value="TreeGrafter"/>
</dbReference>
<feature type="binding site" evidence="15">
    <location>
        <position position="303"/>
    </location>
    <ligand>
        <name>Mg(2+)</name>
        <dbReference type="ChEBI" id="CHEBI:18420"/>
        <label>1</label>
        <note>catalytic</note>
    </ligand>
</feature>
<feature type="transmembrane region" description="Helical" evidence="16">
    <location>
        <begin position="18"/>
        <end position="37"/>
    </location>
</feature>
<keyword evidence="9" id="KW-0378">Hydrolase</keyword>
<evidence type="ECO:0000256" key="9">
    <source>
        <dbReference type="ARBA" id="ARBA00022801"/>
    </source>
</evidence>
<comment type="similarity">
    <text evidence="5">Belongs to the inositol monophosphatase superfamily.</text>
</comment>
<dbReference type="PANTHER" id="PTHR43028:SF4">
    <property type="entry name" value="INOSITOL MONOPHOSPHATASE 3"/>
    <property type="match status" value="1"/>
</dbReference>
<evidence type="ECO:0000256" key="4">
    <source>
        <dbReference type="ARBA" id="ARBA00005152"/>
    </source>
</evidence>
<comment type="cofactor">
    <cofactor evidence="2 15">
        <name>Mg(2+)</name>
        <dbReference type="ChEBI" id="CHEBI:18420"/>
    </cofactor>
</comment>
<evidence type="ECO:0000256" key="12">
    <source>
        <dbReference type="ARBA" id="ARBA00023136"/>
    </source>
</evidence>
<dbReference type="Gene3D" id="3.40.190.80">
    <property type="match status" value="1"/>
</dbReference>
<evidence type="ECO:0000256" key="15">
    <source>
        <dbReference type="PIRSR" id="PIRSR600760-2"/>
    </source>
</evidence>
<comment type="catalytic activity">
    <reaction evidence="1">
        <text>a myo-inositol phosphate + H2O = myo-inositol + phosphate</text>
        <dbReference type="Rhea" id="RHEA:24056"/>
        <dbReference type="ChEBI" id="CHEBI:15377"/>
        <dbReference type="ChEBI" id="CHEBI:17268"/>
        <dbReference type="ChEBI" id="CHEBI:43474"/>
        <dbReference type="ChEBI" id="CHEBI:84139"/>
        <dbReference type="EC" id="3.1.3.25"/>
    </reaction>
</comment>
<dbReference type="GO" id="GO:0005737">
    <property type="term" value="C:cytoplasm"/>
    <property type="evidence" value="ECO:0007669"/>
    <property type="project" value="UniProtKB-ARBA"/>
</dbReference>